<dbReference type="Proteomes" id="UP000726170">
    <property type="component" value="Unassembled WGS sequence"/>
</dbReference>
<reference evidence="2 3" key="1">
    <citation type="submission" date="2021-06" db="EMBL/GenBank/DDBJ databases">
        <authorList>
            <person name="Sun Q."/>
            <person name="Li D."/>
        </authorList>
    </citation>
    <scope>NUCLEOTIDE SEQUENCE [LARGE SCALE GENOMIC DNA]</scope>
    <source>
        <strain evidence="2 3">MSJ-11</strain>
    </source>
</reference>
<keyword evidence="3" id="KW-1185">Reference proteome</keyword>
<proteinExistence type="predicted"/>
<dbReference type="PROSITE" id="PS51186">
    <property type="entry name" value="GNAT"/>
    <property type="match status" value="1"/>
</dbReference>
<dbReference type="PANTHER" id="PTHR43415">
    <property type="entry name" value="SPERMIDINE N(1)-ACETYLTRANSFERASE"/>
    <property type="match status" value="1"/>
</dbReference>
<feature type="domain" description="N-acetyltransferase" evidence="1">
    <location>
        <begin position="16"/>
        <end position="181"/>
    </location>
</feature>
<name>A0ABS6EH05_9CLOT</name>
<evidence type="ECO:0000313" key="3">
    <source>
        <dbReference type="Proteomes" id="UP000726170"/>
    </source>
</evidence>
<dbReference type="PANTHER" id="PTHR43415:SF3">
    <property type="entry name" value="GNAT-FAMILY ACETYLTRANSFERASE"/>
    <property type="match status" value="1"/>
</dbReference>
<evidence type="ECO:0000259" key="1">
    <source>
        <dbReference type="PROSITE" id="PS51186"/>
    </source>
</evidence>
<accession>A0ABS6EH05</accession>
<evidence type="ECO:0000313" key="2">
    <source>
        <dbReference type="EMBL" id="MBU5484484.1"/>
    </source>
</evidence>
<gene>
    <name evidence="2" type="ORF">KQI86_09095</name>
</gene>
<protein>
    <submittedName>
        <fullName evidence="2">GNAT family N-acetyltransferase</fullName>
    </submittedName>
</protein>
<sequence length="199" mass="23850">MRMDMRNFLELKGNLIYLKKLDKEYLEQYWENLSNCSIEATVFTGTQQVFSKSDIERYLEDISEDRSRIDFLIFSKESNEIVGEVVINDIFRNNRGANIRIIINRKEDFSKGYGSEAMILALNYGFGMLNLHRIELEVFPFNQRAIHVYEKIGFIREGIRRDGCFFNNKYYDMIIMSILEEEFREKYNYNKDLLKEFNN</sequence>
<dbReference type="InterPro" id="IPR000182">
    <property type="entry name" value="GNAT_dom"/>
</dbReference>
<dbReference type="EMBL" id="JAHLQF010000002">
    <property type="protein sequence ID" value="MBU5484484.1"/>
    <property type="molecule type" value="Genomic_DNA"/>
</dbReference>
<organism evidence="2 3">
    <name type="scientific">Clostridium mobile</name>
    <dbReference type="NCBI Taxonomy" id="2841512"/>
    <lineage>
        <taxon>Bacteria</taxon>
        <taxon>Bacillati</taxon>
        <taxon>Bacillota</taxon>
        <taxon>Clostridia</taxon>
        <taxon>Eubacteriales</taxon>
        <taxon>Clostridiaceae</taxon>
        <taxon>Clostridium</taxon>
    </lineage>
</organism>
<dbReference type="RefSeq" id="WP_216438958.1">
    <property type="nucleotide sequence ID" value="NZ_JAHLQF010000002.1"/>
</dbReference>
<dbReference type="Pfam" id="PF13302">
    <property type="entry name" value="Acetyltransf_3"/>
    <property type="match status" value="1"/>
</dbReference>
<comment type="caution">
    <text evidence="2">The sequence shown here is derived from an EMBL/GenBank/DDBJ whole genome shotgun (WGS) entry which is preliminary data.</text>
</comment>